<dbReference type="Gene3D" id="3.40.50.300">
    <property type="entry name" value="P-loop containing nucleotide triphosphate hydrolases"/>
    <property type="match status" value="1"/>
</dbReference>
<dbReference type="EMBL" id="QEXV01000003">
    <property type="protein sequence ID" value="PWE17690.1"/>
    <property type="molecule type" value="Genomic_DNA"/>
</dbReference>
<keyword evidence="7 8" id="KW-0472">Membrane</keyword>
<dbReference type="GO" id="GO:0005886">
    <property type="term" value="C:plasma membrane"/>
    <property type="evidence" value="ECO:0007669"/>
    <property type="project" value="UniProtKB-SubCell"/>
</dbReference>
<dbReference type="GO" id="GO:0016887">
    <property type="term" value="F:ATP hydrolysis activity"/>
    <property type="evidence" value="ECO:0007669"/>
    <property type="project" value="InterPro"/>
</dbReference>
<keyword evidence="6 8" id="KW-1133">Transmembrane helix</keyword>
<dbReference type="PANTHER" id="PTHR43394:SF1">
    <property type="entry name" value="ATP-BINDING CASSETTE SUB-FAMILY B MEMBER 10, MITOCHONDRIAL"/>
    <property type="match status" value="1"/>
</dbReference>
<dbReference type="OrthoDB" id="7614182at2"/>
<evidence type="ECO:0000259" key="10">
    <source>
        <dbReference type="PROSITE" id="PS50893"/>
    </source>
</evidence>
<gene>
    <name evidence="12" type="ORF">DDZ18_08510</name>
</gene>
<proteinExistence type="predicted"/>
<feature type="signal peptide" evidence="9">
    <location>
        <begin position="1"/>
        <end position="29"/>
    </location>
</feature>
<dbReference type="InterPro" id="IPR036640">
    <property type="entry name" value="ABC1_TM_sf"/>
</dbReference>
<protein>
    <submittedName>
        <fullName evidence="12">ABC transporter permease</fullName>
    </submittedName>
</protein>
<feature type="domain" description="ABC transmembrane type-1" evidence="11">
    <location>
        <begin position="14"/>
        <end position="295"/>
    </location>
</feature>
<dbReference type="CDD" id="cd18552">
    <property type="entry name" value="ABC_6TM_MsbA_like"/>
    <property type="match status" value="1"/>
</dbReference>
<sequence length="569" mass="61185">MWRDWIAPHWRLLLLALGLSALTAAAASAYPALVEHVSNLIDARDRSVIYLAPALILALTGFRALTLYLQTLTTNRLALAIMRDLQIAMYARLIAADFARLQGEAVGALISRFTNDITMLRESLIRSANNLLRDSLTIVGVLGVMVYLDWVLTLVVVVLMPLAGQPVLRIGKAIRKRSTDVQSQMGDVTSFLEESFAGARTIKSFSLESYAQERSETRFRERFRLMLSMVAQRARIEPVMEVAGGLAIAVVFAVAGWRAANGATDLADLVAFIFALLVLSPSARALGSLFGVIQEGLAVLQRVFAVLDEEPALLEAADAAPLKIDGGAIEFDDVEFGYAGDQSALDHVSLTVPAGETVALVGPSGSGKTTLLNLILRLYDPRSGRVQIDGQDIRGATFASLRGAISLVSQESTLFDDTVRANIALGKLDASDAEIEAAAKAADADDFISQLPQGYDTPVGPRGSNLSGGQRQRIAIARAVLKDAPILLLDEATSALDARSEARVQDALDRLRKGRTTLVIAHRLSTVRAADRICVLENGRVVETGSHDALVEKGGLYADLAKLQFRDGE</sequence>
<dbReference type="PROSITE" id="PS50929">
    <property type="entry name" value="ABC_TM1F"/>
    <property type="match status" value="1"/>
</dbReference>
<dbReference type="GO" id="GO:0005524">
    <property type="term" value="F:ATP binding"/>
    <property type="evidence" value="ECO:0007669"/>
    <property type="project" value="UniProtKB-KW"/>
</dbReference>
<feature type="transmembrane region" description="Helical" evidence="8">
    <location>
        <begin position="47"/>
        <end position="69"/>
    </location>
</feature>
<reference evidence="13" key="1">
    <citation type="submission" date="2018-05" db="EMBL/GenBank/DDBJ databases">
        <authorList>
            <person name="Liu B.-T."/>
        </authorList>
    </citation>
    <scope>NUCLEOTIDE SEQUENCE [LARGE SCALE GENOMIC DNA]</scope>
    <source>
        <strain evidence="13">WD6-1</strain>
    </source>
</reference>
<dbReference type="InterPro" id="IPR039421">
    <property type="entry name" value="Type_1_exporter"/>
</dbReference>
<dbReference type="InterPro" id="IPR011527">
    <property type="entry name" value="ABC1_TM_dom"/>
</dbReference>
<feature type="transmembrane region" description="Helical" evidence="8">
    <location>
        <begin position="136"/>
        <end position="162"/>
    </location>
</feature>
<dbReference type="Pfam" id="PF00664">
    <property type="entry name" value="ABC_membrane"/>
    <property type="match status" value="1"/>
</dbReference>
<evidence type="ECO:0000259" key="11">
    <source>
        <dbReference type="PROSITE" id="PS50929"/>
    </source>
</evidence>
<dbReference type="SUPFAM" id="SSF90123">
    <property type="entry name" value="ABC transporter transmembrane region"/>
    <property type="match status" value="1"/>
</dbReference>
<feature type="domain" description="ABC transporter" evidence="10">
    <location>
        <begin position="329"/>
        <end position="563"/>
    </location>
</feature>
<comment type="subcellular location">
    <subcellularLocation>
        <location evidence="1">Cell membrane</location>
        <topology evidence="1">Multi-pass membrane protein</topology>
    </subcellularLocation>
</comment>
<dbReference type="FunFam" id="3.40.50.300:FF:000287">
    <property type="entry name" value="Multidrug ABC transporter ATP-binding protein"/>
    <property type="match status" value="1"/>
</dbReference>
<evidence type="ECO:0000256" key="5">
    <source>
        <dbReference type="ARBA" id="ARBA00022840"/>
    </source>
</evidence>
<evidence type="ECO:0000256" key="4">
    <source>
        <dbReference type="ARBA" id="ARBA00022741"/>
    </source>
</evidence>
<evidence type="ECO:0000256" key="9">
    <source>
        <dbReference type="SAM" id="SignalP"/>
    </source>
</evidence>
<dbReference type="PROSITE" id="PS00211">
    <property type="entry name" value="ABC_TRANSPORTER_1"/>
    <property type="match status" value="1"/>
</dbReference>
<dbReference type="Proteomes" id="UP000245168">
    <property type="component" value="Unassembled WGS sequence"/>
</dbReference>
<evidence type="ECO:0000313" key="13">
    <source>
        <dbReference type="Proteomes" id="UP000245168"/>
    </source>
</evidence>
<keyword evidence="13" id="KW-1185">Reference proteome</keyword>
<evidence type="ECO:0000256" key="7">
    <source>
        <dbReference type="ARBA" id="ARBA00023136"/>
    </source>
</evidence>
<name>A0A2U2BUN2_9PROT</name>
<dbReference type="AlphaFoldDB" id="A0A2U2BUN2"/>
<dbReference type="SUPFAM" id="SSF52540">
    <property type="entry name" value="P-loop containing nucleoside triphosphate hydrolases"/>
    <property type="match status" value="1"/>
</dbReference>
<dbReference type="GO" id="GO:0015421">
    <property type="term" value="F:ABC-type oligopeptide transporter activity"/>
    <property type="evidence" value="ECO:0007669"/>
    <property type="project" value="TreeGrafter"/>
</dbReference>
<accession>A0A2U2BUN2</accession>
<dbReference type="Pfam" id="PF00005">
    <property type="entry name" value="ABC_tran"/>
    <property type="match status" value="1"/>
</dbReference>
<dbReference type="InterPro" id="IPR003593">
    <property type="entry name" value="AAA+_ATPase"/>
</dbReference>
<dbReference type="InterPro" id="IPR003439">
    <property type="entry name" value="ABC_transporter-like_ATP-bd"/>
</dbReference>
<keyword evidence="4" id="KW-0547">Nucleotide-binding</keyword>
<evidence type="ECO:0000256" key="2">
    <source>
        <dbReference type="ARBA" id="ARBA00022448"/>
    </source>
</evidence>
<keyword evidence="5" id="KW-0067">ATP-binding</keyword>
<evidence type="ECO:0000256" key="6">
    <source>
        <dbReference type="ARBA" id="ARBA00022989"/>
    </source>
</evidence>
<dbReference type="InterPro" id="IPR017871">
    <property type="entry name" value="ABC_transporter-like_CS"/>
</dbReference>
<dbReference type="PANTHER" id="PTHR43394">
    <property type="entry name" value="ATP-DEPENDENT PERMEASE MDL1, MITOCHONDRIAL"/>
    <property type="match status" value="1"/>
</dbReference>
<evidence type="ECO:0000256" key="8">
    <source>
        <dbReference type="SAM" id="Phobius"/>
    </source>
</evidence>
<dbReference type="PROSITE" id="PS50893">
    <property type="entry name" value="ABC_TRANSPORTER_2"/>
    <property type="match status" value="1"/>
</dbReference>
<feature type="chain" id="PRO_5015539575" evidence="9">
    <location>
        <begin position="30"/>
        <end position="569"/>
    </location>
</feature>
<evidence type="ECO:0000256" key="3">
    <source>
        <dbReference type="ARBA" id="ARBA00022692"/>
    </source>
</evidence>
<keyword evidence="3 8" id="KW-0812">Transmembrane</keyword>
<dbReference type="SMART" id="SM00382">
    <property type="entry name" value="AAA"/>
    <property type="match status" value="1"/>
</dbReference>
<keyword evidence="2" id="KW-0813">Transport</keyword>
<dbReference type="InterPro" id="IPR027417">
    <property type="entry name" value="P-loop_NTPase"/>
</dbReference>
<dbReference type="Gene3D" id="1.20.1560.10">
    <property type="entry name" value="ABC transporter type 1, transmembrane domain"/>
    <property type="match status" value="2"/>
</dbReference>
<keyword evidence="9" id="KW-0732">Signal</keyword>
<comment type="caution">
    <text evidence="12">The sequence shown here is derived from an EMBL/GenBank/DDBJ whole genome shotgun (WGS) entry which is preliminary data.</text>
</comment>
<organism evidence="12 13">
    <name type="scientific">Marinicauda salina</name>
    <dbReference type="NCBI Taxonomy" id="2135793"/>
    <lineage>
        <taxon>Bacteria</taxon>
        <taxon>Pseudomonadati</taxon>
        <taxon>Pseudomonadota</taxon>
        <taxon>Alphaproteobacteria</taxon>
        <taxon>Maricaulales</taxon>
        <taxon>Maricaulaceae</taxon>
        <taxon>Marinicauda</taxon>
    </lineage>
</organism>
<evidence type="ECO:0000256" key="1">
    <source>
        <dbReference type="ARBA" id="ARBA00004651"/>
    </source>
</evidence>
<evidence type="ECO:0000313" key="12">
    <source>
        <dbReference type="EMBL" id="PWE17690.1"/>
    </source>
</evidence>